<proteinExistence type="predicted"/>
<dbReference type="EMBL" id="BSXN01002160">
    <property type="protein sequence ID" value="GME75758.1"/>
    <property type="molecule type" value="Genomic_DNA"/>
</dbReference>
<protein>
    <submittedName>
        <fullName evidence="2">Unnamed protein product</fullName>
    </submittedName>
</protein>
<evidence type="ECO:0000313" key="3">
    <source>
        <dbReference type="Proteomes" id="UP001165120"/>
    </source>
</evidence>
<keyword evidence="3" id="KW-1185">Reference proteome</keyword>
<reference evidence="2" key="1">
    <citation type="submission" date="2023-04" db="EMBL/GenBank/DDBJ databases">
        <title>Candida boidinii NBRC 10035.</title>
        <authorList>
            <person name="Ichikawa N."/>
            <person name="Sato H."/>
            <person name="Tonouchi N."/>
        </authorList>
    </citation>
    <scope>NUCLEOTIDE SEQUENCE</scope>
    <source>
        <strain evidence="2">NBRC 10035</strain>
    </source>
</reference>
<sequence>MKDDTNNTLDKLVICFTTSLIFCLVLCCFPKTVNLILENRYIRPVLDEVKKFILRGGLTIPVFFKYYPKWRNNEADFWDKISCVVGGISLLLCVGGIILSCYQLCVRIWNLYGYQRDDNNHRNTTATSNIRALEEGGLYHTNGA</sequence>
<feature type="transmembrane region" description="Helical" evidence="1">
    <location>
        <begin position="80"/>
        <end position="99"/>
    </location>
</feature>
<keyword evidence="1" id="KW-1133">Transmembrane helix</keyword>
<comment type="caution">
    <text evidence="2">The sequence shown here is derived from an EMBL/GenBank/DDBJ whole genome shotgun (WGS) entry which is preliminary data.</text>
</comment>
<evidence type="ECO:0000313" key="2">
    <source>
        <dbReference type="EMBL" id="GME75758.1"/>
    </source>
</evidence>
<organism evidence="2 3">
    <name type="scientific">Candida boidinii</name>
    <name type="common">Yeast</name>
    <dbReference type="NCBI Taxonomy" id="5477"/>
    <lineage>
        <taxon>Eukaryota</taxon>
        <taxon>Fungi</taxon>
        <taxon>Dikarya</taxon>
        <taxon>Ascomycota</taxon>
        <taxon>Saccharomycotina</taxon>
        <taxon>Pichiomycetes</taxon>
        <taxon>Pichiales</taxon>
        <taxon>Pichiaceae</taxon>
        <taxon>Ogataea</taxon>
        <taxon>Ogataea/Candida clade</taxon>
    </lineage>
</organism>
<accession>A0A9W6WK91</accession>
<name>A0A9W6WK91_CANBO</name>
<keyword evidence="1" id="KW-0472">Membrane</keyword>
<dbReference type="Proteomes" id="UP001165120">
    <property type="component" value="Unassembled WGS sequence"/>
</dbReference>
<gene>
    <name evidence="2" type="ORF">Cboi02_000491500</name>
</gene>
<keyword evidence="1" id="KW-0812">Transmembrane</keyword>
<feature type="transmembrane region" description="Helical" evidence="1">
    <location>
        <begin position="12"/>
        <end position="32"/>
    </location>
</feature>
<dbReference type="AlphaFoldDB" id="A0A9W6WK91"/>
<evidence type="ECO:0000256" key="1">
    <source>
        <dbReference type="SAM" id="Phobius"/>
    </source>
</evidence>